<dbReference type="Pfam" id="PF19037">
    <property type="entry name" value="Fuz_longin_2"/>
    <property type="match status" value="1"/>
</dbReference>
<dbReference type="Proteomes" id="UP000694388">
    <property type="component" value="Unplaced"/>
</dbReference>
<feature type="domain" description="FUZ/MON1/HPS1 third Longin" evidence="2">
    <location>
        <begin position="538"/>
        <end position="687"/>
    </location>
</feature>
<dbReference type="GO" id="GO:0031085">
    <property type="term" value="C:BLOC-3 complex"/>
    <property type="evidence" value="ECO:0007669"/>
    <property type="project" value="TreeGrafter"/>
</dbReference>
<dbReference type="InterPro" id="IPR043971">
    <property type="entry name" value="FUZ/MON1/HPS1_longin_2"/>
</dbReference>
<proteinExistence type="predicted"/>
<reference evidence="3" key="1">
    <citation type="submission" date="2025-08" db="UniProtKB">
        <authorList>
            <consortium name="Ensembl"/>
        </authorList>
    </citation>
    <scope>IDENTIFICATION</scope>
</reference>
<sequence length="695" mass="79040">MKCLFVTDSTCDVKFVWTDLEFRNYLRRRQHSLSLDAVVYQMFAPIITSFYVMKEMCCDSYSSIHAEGDWILVFRLFGEVLLFAAGGESKHSEEELNHDAWILRRLLQLQFGLVWQDWRLLKPAGLDTRRATWTALQSLLTSYVELRSTDQTFLAEAVERLDHTHTSEMTLHWLESAVQHVRLKIKKETEQVVHAFILVGTKLLAFYSSHNACGLFPSDLLLLILSAYDVSPSPREKEDEIDPKQQCAVTSKLTCGDGGHTLLQQTKSTFLSKIFLQNDKGIDVLSESDLDIWGVAESSPSSHSQTTSSDEDYELAMETLLDKEGTQNPDLLSTFGCTSDVSDPSVTPFVFLETASKEGYCSSTPHNVYCYKVFEGITLMLLTRQSHSRFASSIHQLLNYFAHLEENLVSGTAITQDIKLSILSVIENKIGQLAHFGKLNSVQKELTRSWKQLKKKLSNNSVEDRKDLTQACKHIQTLLCRTFQCMYLTGATCGHLDDVLQSTVLVPVQNNLHDFKDFLLVKSTRNVTLVTYQEAFPGLVHFLYIDRAAGQLITPSLNTSVASELADGPLARLIQEKVWWFVKTTGIFLAHGYGTMMMKDEDCVFSYFLWFEDESGHKLFQPDLEELKAEDPPIGVIVRNYYQHVMKKYSKQAKVYVKCYELFAVHFATIPLKIVVEQCQNLAKKLWDPPSLPLL</sequence>
<dbReference type="OMA" id="GLVHFMY"/>
<feature type="domain" description="FUZ/MON1/HPS1 second Longin" evidence="1">
    <location>
        <begin position="191"/>
        <end position="387"/>
    </location>
</feature>
<dbReference type="Ensembl" id="ENSEBUT00000024406.1">
    <property type="protein sequence ID" value="ENSEBUP00000023830.1"/>
    <property type="gene ID" value="ENSEBUG00000014678.1"/>
</dbReference>
<dbReference type="AlphaFoldDB" id="A0A8C4R2L5"/>
<evidence type="ECO:0000259" key="2">
    <source>
        <dbReference type="Pfam" id="PF19038"/>
    </source>
</evidence>
<dbReference type="PANTHER" id="PTHR12761">
    <property type="entry name" value="HERMANSKY-PUDLAK SYNDROME PROTEIN 1"/>
    <property type="match status" value="1"/>
</dbReference>
<dbReference type="GeneTree" id="ENSGT00390000015298"/>
<keyword evidence="4" id="KW-1185">Reference proteome</keyword>
<evidence type="ECO:0000313" key="3">
    <source>
        <dbReference type="Ensembl" id="ENSEBUP00000023830.1"/>
    </source>
</evidence>
<accession>A0A8C4R2L5</accession>
<protein>
    <submittedName>
        <fullName evidence="3">HPS1 biogenesis of lysosomal organelles complex 3 subunit 1</fullName>
    </submittedName>
</protein>
<dbReference type="InterPro" id="IPR026053">
    <property type="entry name" value="HPS1"/>
</dbReference>
<dbReference type="InterPro" id="IPR043970">
    <property type="entry name" value="FUZ/MON1/HPS1_longin_3"/>
</dbReference>
<dbReference type="PANTHER" id="PTHR12761:SF1">
    <property type="entry name" value="BLOC-3 COMPLEX MEMBER HPS1"/>
    <property type="match status" value="1"/>
</dbReference>
<dbReference type="Pfam" id="PF19038">
    <property type="entry name" value="Fuz_longin_3"/>
    <property type="match status" value="1"/>
</dbReference>
<dbReference type="GO" id="GO:0016192">
    <property type="term" value="P:vesicle-mediated transport"/>
    <property type="evidence" value="ECO:0007669"/>
    <property type="project" value="InterPro"/>
</dbReference>
<dbReference type="GO" id="GO:0005085">
    <property type="term" value="F:guanyl-nucleotide exchange factor activity"/>
    <property type="evidence" value="ECO:0007669"/>
    <property type="project" value="TreeGrafter"/>
</dbReference>
<evidence type="ECO:0000313" key="4">
    <source>
        <dbReference type="Proteomes" id="UP000694388"/>
    </source>
</evidence>
<reference evidence="3" key="2">
    <citation type="submission" date="2025-09" db="UniProtKB">
        <authorList>
            <consortium name="Ensembl"/>
        </authorList>
    </citation>
    <scope>IDENTIFICATION</scope>
</reference>
<name>A0A8C4R2L5_EPTBU</name>
<evidence type="ECO:0000259" key="1">
    <source>
        <dbReference type="Pfam" id="PF19037"/>
    </source>
</evidence>
<organism evidence="3 4">
    <name type="scientific">Eptatretus burgeri</name>
    <name type="common">Inshore hagfish</name>
    <dbReference type="NCBI Taxonomy" id="7764"/>
    <lineage>
        <taxon>Eukaryota</taxon>
        <taxon>Metazoa</taxon>
        <taxon>Chordata</taxon>
        <taxon>Craniata</taxon>
        <taxon>Vertebrata</taxon>
        <taxon>Cyclostomata</taxon>
        <taxon>Myxini</taxon>
        <taxon>Myxiniformes</taxon>
        <taxon>Myxinidae</taxon>
        <taxon>Eptatretinae</taxon>
        <taxon>Eptatretus</taxon>
    </lineage>
</organism>